<dbReference type="InterPro" id="IPR032710">
    <property type="entry name" value="NTF2-like_dom_sf"/>
</dbReference>
<dbReference type="InterPro" id="IPR001611">
    <property type="entry name" value="Leu-rich_rpt"/>
</dbReference>
<evidence type="ECO:0000313" key="8">
    <source>
        <dbReference type="EMBL" id="KAG0307350.1"/>
    </source>
</evidence>
<evidence type="ECO:0000256" key="4">
    <source>
        <dbReference type="ARBA" id="ARBA00022816"/>
    </source>
</evidence>
<dbReference type="GO" id="GO:0005634">
    <property type="term" value="C:nucleus"/>
    <property type="evidence" value="ECO:0007669"/>
    <property type="project" value="UniProtKB-SubCell"/>
</dbReference>
<gene>
    <name evidence="8" type="primary">MEX67_1</name>
    <name evidence="8" type="ORF">BGZ97_000432</name>
</gene>
<dbReference type="SUPFAM" id="SSF52058">
    <property type="entry name" value="L domain-like"/>
    <property type="match status" value="1"/>
</dbReference>
<evidence type="ECO:0000256" key="5">
    <source>
        <dbReference type="ARBA" id="ARBA00023242"/>
    </source>
</evidence>
<feature type="region of interest" description="Disordered" evidence="6">
    <location>
        <begin position="23"/>
        <end position="53"/>
    </location>
</feature>
<evidence type="ECO:0000313" key="9">
    <source>
        <dbReference type="Proteomes" id="UP000823405"/>
    </source>
</evidence>
<dbReference type="Proteomes" id="UP000823405">
    <property type="component" value="Unassembled WGS sequence"/>
</dbReference>
<dbReference type="Pfam" id="PF22602">
    <property type="entry name" value="NXF_NTF2"/>
    <property type="match status" value="1"/>
</dbReference>
<dbReference type="Gene3D" id="3.10.450.50">
    <property type="match status" value="1"/>
</dbReference>
<dbReference type="GO" id="GO:0003723">
    <property type="term" value="F:RNA binding"/>
    <property type="evidence" value="ECO:0007669"/>
    <property type="project" value="TreeGrafter"/>
</dbReference>
<evidence type="ECO:0000256" key="1">
    <source>
        <dbReference type="ARBA" id="ARBA00004123"/>
    </source>
</evidence>
<dbReference type="InterPro" id="IPR032675">
    <property type="entry name" value="LRR_dom_sf"/>
</dbReference>
<keyword evidence="3" id="KW-0813">Transport</keyword>
<accession>A0A9P6QYP7</accession>
<dbReference type="AlphaFoldDB" id="A0A9P6QYP7"/>
<dbReference type="PANTHER" id="PTHR10662">
    <property type="entry name" value="NUCLEAR RNA EXPORT FACTOR"/>
    <property type="match status" value="1"/>
</dbReference>
<dbReference type="Gene3D" id="3.80.10.10">
    <property type="entry name" value="Ribonuclease Inhibitor"/>
    <property type="match status" value="1"/>
</dbReference>
<feature type="non-terminal residue" evidence="8">
    <location>
        <position position="448"/>
    </location>
</feature>
<dbReference type="InterPro" id="IPR030217">
    <property type="entry name" value="NXF_fam"/>
</dbReference>
<keyword evidence="9" id="KW-1185">Reference proteome</keyword>
<reference evidence="8" key="1">
    <citation type="journal article" date="2020" name="Fungal Divers.">
        <title>Resolving the Mortierellaceae phylogeny through synthesis of multi-gene phylogenetics and phylogenomics.</title>
        <authorList>
            <person name="Vandepol N."/>
            <person name="Liber J."/>
            <person name="Desiro A."/>
            <person name="Na H."/>
            <person name="Kennedy M."/>
            <person name="Barry K."/>
            <person name="Grigoriev I.V."/>
            <person name="Miller A.N."/>
            <person name="O'Donnell K."/>
            <person name="Stajich J.E."/>
            <person name="Bonito G."/>
        </authorList>
    </citation>
    <scope>NUCLEOTIDE SEQUENCE</scope>
    <source>
        <strain evidence="8">NVP60</strain>
    </source>
</reference>
<keyword evidence="4" id="KW-0509">mRNA transport</keyword>
<comment type="subcellular location">
    <subcellularLocation>
        <location evidence="1">Nucleus</location>
    </subcellularLocation>
</comment>
<dbReference type="GO" id="GO:0016973">
    <property type="term" value="P:poly(A)+ mRNA export from nucleus"/>
    <property type="evidence" value="ECO:0007669"/>
    <property type="project" value="TreeGrafter"/>
</dbReference>
<evidence type="ECO:0000256" key="6">
    <source>
        <dbReference type="SAM" id="MobiDB-lite"/>
    </source>
</evidence>
<feature type="domain" description="Nuclear transport factor 2" evidence="7">
    <location>
        <begin position="324"/>
        <end position="400"/>
    </location>
</feature>
<dbReference type="SUPFAM" id="SSF54427">
    <property type="entry name" value="NTF2-like"/>
    <property type="match status" value="1"/>
</dbReference>
<dbReference type="PROSITE" id="PS51450">
    <property type="entry name" value="LRR"/>
    <property type="match status" value="1"/>
</dbReference>
<protein>
    <submittedName>
        <fullName evidence="8">Nuclear mRNA export, poly(A)+RNA binding protein</fullName>
    </submittedName>
</protein>
<comment type="similarity">
    <text evidence="2">Belongs to the NXF family.</text>
</comment>
<evidence type="ECO:0000256" key="3">
    <source>
        <dbReference type="ARBA" id="ARBA00022448"/>
    </source>
</evidence>
<evidence type="ECO:0000256" key="2">
    <source>
        <dbReference type="ARBA" id="ARBA00009285"/>
    </source>
</evidence>
<sequence>MKYGINDGQGGQSNLVARTQRFQNNGNQGNGQSGGRGGWGDGSGNNFRQENGQGQLRGGVVVYPRYNERKNTTTFLVSDLEQAKALVSLSGIRFKTFALSITTSTSLNGQDGDRQDKFRFNDATIEAVRAYIRSCYNGGFLKMERMASSPILRQAHVAPPGQNHGRRDTGPLFFKIAAELFPNAYAISLAFNGLSSLRPVSSIAQYFPDLQQLSLLGNNISSLDELQYLYESGPLPYLRELILLDNPVRDESIQAHGNDAMYRSNVEKMMKSLSKLDENSIVNISFGVSDLDYILPTKVALAAPVRTNFFDNNDTKSTILEFLTSKICVDAWQMEGLFPGETCIFASVHGEYEEYRGGPIPSRSRKSFDRTFILAPVPKDSMAAQRGWKCMIVSDQLMVRDYQGCEAWKPEPVPDVDPSLAAAIDRIASSTAFSQAASTTAPNLPDGM</sequence>
<dbReference type="InterPro" id="IPR002075">
    <property type="entry name" value="NTF2_dom"/>
</dbReference>
<dbReference type="PANTHER" id="PTHR10662:SF22">
    <property type="entry name" value="NUCLEAR RNA EXPORT FACTOR 1"/>
    <property type="match status" value="1"/>
</dbReference>
<keyword evidence="5" id="KW-0539">Nucleus</keyword>
<dbReference type="OrthoDB" id="25872at2759"/>
<evidence type="ECO:0000259" key="7">
    <source>
        <dbReference type="Pfam" id="PF22602"/>
    </source>
</evidence>
<name>A0A9P6QYP7_9FUNG</name>
<organism evidence="8 9">
    <name type="scientific">Linnemannia gamsii</name>
    <dbReference type="NCBI Taxonomy" id="64522"/>
    <lineage>
        <taxon>Eukaryota</taxon>
        <taxon>Fungi</taxon>
        <taxon>Fungi incertae sedis</taxon>
        <taxon>Mucoromycota</taxon>
        <taxon>Mortierellomycotina</taxon>
        <taxon>Mortierellomycetes</taxon>
        <taxon>Mortierellales</taxon>
        <taxon>Mortierellaceae</taxon>
        <taxon>Linnemannia</taxon>
    </lineage>
</organism>
<dbReference type="EMBL" id="JAAAIN010001077">
    <property type="protein sequence ID" value="KAG0307350.1"/>
    <property type="molecule type" value="Genomic_DNA"/>
</dbReference>
<proteinExistence type="inferred from homology"/>
<comment type="caution">
    <text evidence="8">The sequence shown here is derived from an EMBL/GenBank/DDBJ whole genome shotgun (WGS) entry which is preliminary data.</text>
</comment>
<feature type="compositionally biased region" description="Gly residues" evidence="6">
    <location>
        <begin position="28"/>
        <end position="43"/>
    </location>
</feature>